<reference evidence="1 2" key="1">
    <citation type="submission" date="2020-08" db="EMBL/GenBank/DDBJ databases">
        <title>Genomic Encyclopedia of Type Strains, Phase IV (KMG-V): Genome sequencing to study the core and pangenomes of soil and plant-associated prokaryotes.</title>
        <authorList>
            <person name="Whitman W."/>
        </authorList>
    </citation>
    <scope>NUCLEOTIDE SEQUENCE [LARGE SCALE GENOMIC DNA]</scope>
    <source>
        <strain evidence="1 2">X5P3</strain>
    </source>
</reference>
<dbReference type="InterPro" id="IPR013785">
    <property type="entry name" value="Aldolase_TIM"/>
</dbReference>
<accession>A0A7W8E809</accession>
<dbReference type="RefSeq" id="WP_184252811.1">
    <property type="nucleotide sequence ID" value="NZ_JACHIO010000002.1"/>
</dbReference>
<evidence type="ECO:0000313" key="1">
    <source>
        <dbReference type="EMBL" id="MBB5062327.1"/>
    </source>
</evidence>
<dbReference type="EMBL" id="JACHIO010000002">
    <property type="protein sequence ID" value="MBB5062327.1"/>
    <property type="molecule type" value="Genomic_DNA"/>
</dbReference>
<name>A0A7W8E809_9BACT</name>
<proteinExistence type="predicted"/>
<organism evidence="1 2">
    <name type="scientific">Granulicella mallensis</name>
    <dbReference type="NCBI Taxonomy" id="940614"/>
    <lineage>
        <taxon>Bacteria</taxon>
        <taxon>Pseudomonadati</taxon>
        <taxon>Acidobacteriota</taxon>
        <taxon>Terriglobia</taxon>
        <taxon>Terriglobales</taxon>
        <taxon>Acidobacteriaceae</taxon>
        <taxon>Granulicella</taxon>
    </lineage>
</organism>
<gene>
    <name evidence="1" type="ORF">HDF15_000654</name>
</gene>
<dbReference type="Proteomes" id="UP000584867">
    <property type="component" value="Unassembled WGS sequence"/>
</dbReference>
<evidence type="ECO:0000313" key="2">
    <source>
        <dbReference type="Proteomes" id="UP000584867"/>
    </source>
</evidence>
<comment type="caution">
    <text evidence="1">The sequence shown here is derived from an EMBL/GenBank/DDBJ whole genome shotgun (WGS) entry which is preliminary data.</text>
</comment>
<protein>
    <submittedName>
        <fullName evidence="1">Uncharacterized protein</fullName>
    </submittedName>
</protein>
<sequence>MRARKSRTRFGKSTHVTVANRFRIKLFCWASLLVTTALPQALGQSTNVAAFPYLGWSSFSLQTQSSGFLSQTNIEAQSDALRSSVLQEHGFTYINIVDGFQLPQNIGLTSEQNKMTLNYTLTDCKTQHGIVVHVAPSTKP</sequence>
<dbReference type="AlphaFoldDB" id="A0A7W8E809"/>
<dbReference type="Gene3D" id="3.20.20.70">
    <property type="entry name" value="Aldolase class I"/>
    <property type="match status" value="1"/>
</dbReference>